<dbReference type="Proteomes" id="UP000789572">
    <property type="component" value="Unassembled WGS sequence"/>
</dbReference>
<dbReference type="OrthoDB" id="443682at2759"/>
<dbReference type="PANTHER" id="PTHR47524:SF1">
    <property type="entry name" value="20S RRNA ACCUMULATION PROTEIN 4"/>
    <property type="match status" value="1"/>
</dbReference>
<gene>
    <name evidence="3" type="ORF">POCULU_LOCUS2525</name>
</gene>
<feature type="compositionally biased region" description="Basic residues" evidence="1">
    <location>
        <begin position="1"/>
        <end position="12"/>
    </location>
</feature>
<dbReference type="AlphaFoldDB" id="A0A9N9EZV3"/>
<dbReference type="Pfam" id="PF04194">
    <property type="entry name" value="PDCD2_C"/>
    <property type="match status" value="1"/>
</dbReference>
<dbReference type="PANTHER" id="PTHR47524">
    <property type="entry name" value="20S RRNA ACCUMULATION PROTEIN 4"/>
    <property type="match status" value="1"/>
</dbReference>
<protein>
    <submittedName>
        <fullName evidence="3">4847_t:CDS:1</fullName>
    </submittedName>
</protein>
<feature type="region of interest" description="Disordered" evidence="1">
    <location>
        <begin position="1"/>
        <end position="65"/>
    </location>
</feature>
<evidence type="ECO:0000256" key="1">
    <source>
        <dbReference type="SAM" id="MobiDB-lite"/>
    </source>
</evidence>
<organism evidence="3 4">
    <name type="scientific">Paraglomus occultum</name>
    <dbReference type="NCBI Taxonomy" id="144539"/>
    <lineage>
        <taxon>Eukaryota</taxon>
        <taxon>Fungi</taxon>
        <taxon>Fungi incertae sedis</taxon>
        <taxon>Mucoromycota</taxon>
        <taxon>Glomeromycotina</taxon>
        <taxon>Glomeromycetes</taxon>
        <taxon>Paraglomerales</taxon>
        <taxon>Paraglomeraceae</taxon>
        <taxon>Paraglomus</taxon>
    </lineage>
</organism>
<dbReference type="GO" id="GO:0005737">
    <property type="term" value="C:cytoplasm"/>
    <property type="evidence" value="ECO:0007669"/>
    <property type="project" value="InterPro"/>
</dbReference>
<dbReference type="InterPro" id="IPR007320">
    <property type="entry name" value="PDCD2_C"/>
</dbReference>
<feature type="domain" description="Programmed cell death protein 2 C-terminal" evidence="2">
    <location>
        <begin position="289"/>
        <end position="434"/>
    </location>
</feature>
<name>A0A9N9EZV3_9GLOM</name>
<feature type="compositionally biased region" description="Low complexity" evidence="1">
    <location>
        <begin position="41"/>
        <end position="58"/>
    </location>
</feature>
<proteinExistence type="predicted"/>
<feature type="compositionally biased region" description="Polar residues" evidence="1">
    <location>
        <begin position="13"/>
        <end position="40"/>
    </location>
</feature>
<keyword evidence="4" id="KW-1185">Reference proteome</keyword>
<sequence>MENKRKSQRKSSTRNARTSRTNNQNSRDIQLKPSNTSKTNTKAQQQPKQQSKQQPKATSKIKKTTKTIVKKPVKKVTSVLLGLPDGELSLVEDVDPYTTKIGGVPNWLLPSCPVSTHVIICKNCDEQMFLLFQGYAPLKDSPYERVIYIWGCNRQRCMKRDGSFCAIRAQRLDKEYAKQRQLTTKTTPNAKNTLSMSNIDSLSQDLARLNIHEPDSRISTSKSISWSDNVRHFPGQCLYVTEEILEETTDPLLKKYDEYLTMESEFLDGTEDDWSGEQYEKAALPKGVDRAFKGFSERVAEWSDQCVRYDFGGQPLLYSRSDATASLLLATSPTSSNLLETTSDRVPLCSYCGGQRVFELQLMPNTLCVLRTSDFVDNPACDVRPGQNARMGIAQFDLGMEWGTIMVFTCRNNCDVSGMANDGVAYYEECVLVQYE</sequence>
<reference evidence="3" key="1">
    <citation type="submission" date="2021-06" db="EMBL/GenBank/DDBJ databases">
        <authorList>
            <person name="Kallberg Y."/>
            <person name="Tangrot J."/>
            <person name="Rosling A."/>
        </authorList>
    </citation>
    <scope>NUCLEOTIDE SEQUENCE</scope>
    <source>
        <strain evidence="3">IA702</strain>
    </source>
</reference>
<evidence type="ECO:0000313" key="4">
    <source>
        <dbReference type="Proteomes" id="UP000789572"/>
    </source>
</evidence>
<comment type="caution">
    <text evidence="3">The sequence shown here is derived from an EMBL/GenBank/DDBJ whole genome shotgun (WGS) entry which is preliminary data.</text>
</comment>
<dbReference type="EMBL" id="CAJVPJ010000239">
    <property type="protein sequence ID" value="CAG8500082.1"/>
    <property type="molecule type" value="Genomic_DNA"/>
</dbReference>
<accession>A0A9N9EZV3</accession>
<dbReference type="GO" id="GO:0030490">
    <property type="term" value="P:maturation of SSU-rRNA"/>
    <property type="evidence" value="ECO:0007669"/>
    <property type="project" value="TreeGrafter"/>
</dbReference>
<evidence type="ECO:0000313" key="3">
    <source>
        <dbReference type="EMBL" id="CAG8500082.1"/>
    </source>
</evidence>
<evidence type="ECO:0000259" key="2">
    <source>
        <dbReference type="Pfam" id="PF04194"/>
    </source>
</evidence>